<protein>
    <submittedName>
        <fullName evidence="2">DUF6056 family protein</fullName>
    </submittedName>
</protein>
<dbReference type="Pfam" id="PF19528">
    <property type="entry name" value="DUF6056"/>
    <property type="match status" value="1"/>
</dbReference>
<dbReference type="RefSeq" id="WP_343193046.1">
    <property type="nucleotide sequence ID" value="NZ_JBCIVJ010000001.1"/>
</dbReference>
<keyword evidence="1" id="KW-1133">Transmembrane helix</keyword>
<evidence type="ECO:0000256" key="1">
    <source>
        <dbReference type="SAM" id="Phobius"/>
    </source>
</evidence>
<dbReference type="Proteomes" id="UP001411173">
    <property type="component" value="Unassembled WGS sequence"/>
</dbReference>
<feature type="transmembrane region" description="Helical" evidence="1">
    <location>
        <begin position="387"/>
        <end position="407"/>
    </location>
</feature>
<feature type="transmembrane region" description="Helical" evidence="1">
    <location>
        <begin position="12"/>
        <end position="30"/>
    </location>
</feature>
<feature type="transmembrane region" description="Helical" evidence="1">
    <location>
        <begin position="361"/>
        <end position="381"/>
    </location>
</feature>
<proteinExistence type="predicted"/>
<evidence type="ECO:0000313" key="3">
    <source>
        <dbReference type="Proteomes" id="UP001411173"/>
    </source>
</evidence>
<comment type="caution">
    <text evidence="2">The sequence shown here is derived from an EMBL/GenBank/DDBJ whole genome shotgun (WGS) entry which is preliminary data.</text>
</comment>
<accession>A0ABU9UZ81</accession>
<feature type="transmembrane region" description="Helical" evidence="1">
    <location>
        <begin position="289"/>
        <end position="308"/>
    </location>
</feature>
<feature type="transmembrane region" description="Helical" evidence="1">
    <location>
        <begin position="109"/>
        <end position="127"/>
    </location>
</feature>
<name>A0ABU9UZ81_9ENTR</name>
<feature type="transmembrane region" description="Helical" evidence="1">
    <location>
        <begin position="203"/>
        <end position="223"/>
    </location>
</feature>
<keyword evidence="1" id="KW-0472">Membrane</keyword>
<keyword evidence="3" id="KW-1185">Reference proteome</keyword>
<sequence>MNANNKQLSSWVFYSSILAFCIIIAIKLRLMTYADDVTFSHALDNISVFDYLFQRYHTWSGRVVIEWIMVSTINFHGLWKIMIPACFVFSSYLVWGITLKDKIDFKSGTLLVMAAMLLLNDPVAGNAQWWVTGFYNYLLPMTCALFLMKVLLSSHSSLRKLSTSILLSFLATSSEQVAVVLIITTPFIYFISSEKRLSNKMLTIAYVAILAGSAVTLLSPGSVSRFAVEASRYMPQIADMNILQKALIGVDRLVENVSYGRNLCFIGAILVFLGFIYKRGANDVISKISVVFCVISFVICLTSPSFYMKDISYMTYLGKFYVIDFGSIKVYSFYLFYLLTLICMAVGSIENNDGERDYRAFITLMSGCVSTIAIGLSPTAYASGERVLYVFNVCLVLYGAFTLKRIIK</sequence>
<feature type="transmembrane region" description="Helical" evidence="1">
    <location>
        <begin position="259"/>
        <end position="277"/>
    </location>
</feature>
<feature type="transmembrane region" description="Helical" evidence="1">
    <location>
        <begin position="328"/>
        <end position="349"/>
    </location>
</feature>
<keyword evidence="1" id="KW-0812">Transmembrane</keyword>
<evidence type="ECO:0000313" key="2">
    <source>
        <dbReference type="EMBL" id="MEN0577689.1"/>
    </source>
</evidence>
<dbReference type="InterPro" id="IPR045691">
    <property type="entry name" value="DUF6056"/>
</dbReference>
<organism evidence="2 3">
    <name type="scientific">Phytobacter palmae</name>
    <dbReference type="NCBI Taxonomy" id="1855371"/>
    <lineage>
        <taxon>Bacteria</taxon>
        <taxon>Pseudomonadati</taxon>
        <taxon>Pseudomonadota</taxon>
        <taxon>Gammaproteobacteria</taxon>
        <taxon>Enterobacterales</taxon>
        <taxon>Enterobacteriaceae</taxon>
        <taxon>Phytobacter</taxon>
    </lineage>
</organism>
<dbReference type="EMBL" id="JBCIVJ010000001">
    <property type="protein sequence ID" value="MEN0577689.1"/>
    <property type="molecule type" value="Genomic_DNA"/>
</dbReference>
<gene>
    <name evidence="2" type="ORF">AAIG39_01540</name>
</gene>
<feature type="transmembrane region" description="Helical" evidence="1">
    <location>
        <begin position="77"/>
        <end position="97"/>
    </location>
</feature>
<reference evidence="2 3" key="1">
    <citation type="submission" date="2024-02" db="EMBL/GenBank/DDBJ databases">
        <title>Whole genome of MDR Enterobacteriaceae from southern Thailand.</title>
        <authorList>
            <person name="Surachat K."/>
        </authorList>
    </citation>
    <scope>NUCLEOTIDE SEQUENCE [LARGE SCALE GENOMIC DNA]</scope>
    <source>
        <strain evidence="2 3">PSU_29</strain>
    </source>
</reference>
<feature type="transmembrane region" description="Helical" evidence="1">
    <location>
        <begin position="164"/>
        <end position="191"/>
    </location>
</feature>